<dbReference type="Gene3D" id="2.60.40.10">
    <property type="entry name" value="Immunoglobulins"/>
    <property type="match status" value="2"/>
</dbReference>
<dbReference type="InterPro" id="IPR007484">
    <property type="entry name" value="Peptidase_M28"/>
</dbReference>
<gene>
    <name evidence="7" type="ORF">JW646_00065</name>
</gene>
<dbReference type="CDD" id="cd00063">
    <property type="entry name" value="FN3"/>
    <property type="match status" value="1"/>
</dbReference>
<evidence type="ECO:0000256" key="4">
    <source>
        <dbReference type="SAM" id="Coils"/>
    </source>
</evidence>
<dbReference type="GO" id="GO:0005576">
    <property type="term" value="C:extracellular region"/>
    <property type="evidence" value="ECO:0007669"/>
    <property type="project" value="UniProtKB-SubCell"/>
</dbReference>
<keyword evidence="5" id="KW-0732">Signal</keyword>
<keyword evidence="2" id="KW-0964">Secreted</keyword>
<dbReference type="Gene3D" id="3.40.630.10">
    <property type="entry name" value="Zn peptidases"/>
    <property type="match status" value="1"/>
</dbReference>
<reference evidence="7 8" key="1">
    <citation type="journal article" date="2023" name="Int. J. Syst. Evol. Microbiol.">
        <title>Terrisporobacter hibernicus sp. nov., isolated from bovine faeces in Northern Ireland.</title>
        <authorList>
            <person name="Mitchell M."/>
            <person name="Nguyen S.V."/>
            <person name="Connor M."/>
            <person name="Fairley D.J."/>
            <person name="Donoghue O."/>
            <person name="Marshall H."/>
            <person name="Koolman L."/>
            <person name="McMullan G."/>
            <person name="Schaffer K.E."/>
            <person name="McGrath J.W."/>
            <person name="Fanning S."/>
        </authorList>
    </citation>
    <scope>NUCLEOTIDE SEQUENCE [LARGE SCALE GENOMIC DNA]</scope>
    <source>
        <strain evidence="7 8">MCA3</strain>
    </source>
</reference>
<dbReference type="PANTHER" id="PTHR12147:SF26">
    <property type="entry name" value="PEPTIDASE M28 DOMAIN-CONTAINING PROTEIN"/>
    <property type="match status" value="1"/>
</dbReference>
<proteinExistence type="predicted"/>
<dbReference type="InterPro" id="IPR045175">
    <property type="entry name" value="M28_fam"/>
</dbReference>
<dbReference type="Pfam" id="PF04389">
    <property type="entry name" value="Peptidase_M28"/>
    <property type="match status" value="1"/>
</dbReference>
<comment type="subcellular location">
    <subcellularLocation>
        <location evidence="1">Secreted</location>
    </subcellularLocation>
</comment>
<dbReference type="PROSITE" id="PS50853">
    <property type="entry name" value="FN3"/>
    <property type="match status" value="1"/>
</dbReference>
<dbReference type="RefSeq" id="WP_148557709.1">
    <property type="nucleotide sequence ID" value="NZ_CP081135.1"/>
</dbReference>
<feature type="chain" id="PRO_5043903865" evidence="5">
    <location>
        <begin position="21"/>
        <end position="663"/>
    </location>
</feature>
<evidence type="ECO:0000256" key="2">
    <source>
        <dbReference type="ARBA" id="ARBA00022525"/>
    </source>
</evidence>
<dbReference type="AlphaFoldDB" id="A0AAX2ZF63"/>
<keyword evidence="8" id="KW-1185">Reference proteome</keyword>
<keyword evidence="3" id="KW-0482">Metalloprotease</keyword>
<evidence type="ECO:0000313" key="7">
    <source>
        <dbReference type="EMBL" id="UEL47882.1"/>
    </source>
</evidence>
<sequence>MKKKFLAIIMAVAMIFSVFAYTPVSFAKENMGYGDYAYSVLQHLNKNLTQRIAGTEKELEAAEYLKEQLESFGYEVKIQNFTYERKNVTYNSQNVIASKKGTSTKDVIIGSHYDSVGTNGVDDNGSGTVVNLETAKRLANKKTPYTVKFVFFGAEEVGLKGSSAYVNAMTEEEISNTVYMVNMDSMLAGTYRYVYSGNHNKETNKVDNAWPAYQTLKLSDALQTGMRLNNTDLNLDYPTPSTGNWSDHANFRKLMPYLYFEAVNWEVPDDPKRPEEGSSGAYETEIGEVMHNPERDNLEFIETTWGSRGKDTISSYCKLLESVVYQLNPNGLITPSKEELEKAIEIANDLDKNDFSESSYNKFQQALKNAKVVNKTEYILLKDQQTIDKALAKLNETMAIVSSNIANTTVKVENQIYNNKYQRPEVIVKDGKKVLEEGKDYTVSYSNNKEIGTATVTVKGCNDYMGLAKVNFSILPQTVESLKTSDVLTNSLKLSWKKINNADGYKIYKYNASTKKYDLLKTISKNTTITYKDTKIVSATSYLYKVSAYKKVGNKIYEGLKCEKVKVTSKPLQPILKLSSTTAKKVNLNYSSKVSKRSDGYEVYMSSSKNGKYTLIKDTLNTKTTKNKLTSKKGYYFKVRAYRKVDGKKVYSSYSTIKYIKVK</sequence>
<dbReference type="Gene3D" id="1.20.1270.70">
    <property type="entry name" value="Designed single chain three-helix bundle"/>
    <property type="match status" value="1"/>
</dbReference>
<evidence type="ECO:0000256" key="5">
    <source>
        <dbReference type="SAM" id="SignalP"/>
    </source>
</evidence>
<dbReference type="Proteomes" id="UP001198983">
    <property type="component" value="Chromosome"/>
</dbReference>
<organism evidence="7 8">
    <name type="scientific">Terrisporobacter hibernicus</name>
    <dbReference type="NCBI Taxonomy" id="2813371"/>
    <lineage>
        <taxon>Bacteria</taxon>
        <taxon>Bacillati</taxon>
        <taxon>Bacillota</taxon>
        <taxon>Clostridia</taxon>
        <taxon>Peptostreptococcales</taxon>
        <taxon>Peptostreptococcaceae</taxon>
        <taxon>Terrisporobacter</taxon>
    </lineage>
</organism>
<feature type="signal peptide" evidence="5">
    <location>
        <begin position="1"/>
        <end position="20"/>
    </location>
</feature>
<keyword evidence="4" id="KW-0175">Coiled coil</keyword>
<evidence type="ECO:0000313" key="8">
    <source>
        <dbReference type="Proteomes" id="UP001198983"/>
    </source>
</evidence>
<dbReference type="GO" id="GO:0006508">
    <property type="term" value="P:proteolysis"/>
    <property type="evidence" value="ECO:0007669"/>
    <property type="project" value="InterPro"/>
</dbReference>
<keyword evidence="3" id="KW-0645">Protease</keyword>
<dbReference type="SUPFAM" id="SSF49265">
    <property type="entry name" value="Fibronectin type III"/>
    <property type="match status" value="1"/>
</dbReference>
<feature type="domain" description="Fibronectin type-III" evidence="6">
    <location>
        <begin position="478"/>
        <end position="572"/>
    </location>
</feature>
<dbReference type="EMBL" id="CP081135">
    <property type="protein sequence ID" value="UEL47882.1"/>
    <property type="molecule type" value="Genomic_DNA"/>
</dbReference>
<dbReference type="PANTHER" id="PTHR12147">
    <property type="entry name" value="METALLOPEPTIDASE M28 FAMILY MEMBER"/>
    <property type="match status" value="1"/>
</dbReference>
<protein>
    <submittedName>
        <fullName evidence="7">M20/M25/M40 family metallo-hydrolase</fullName>
    </submittedName>
</protein>
<dbReference type="SMART" id="SM00060">
    <property type="entry name" value="FN3"/>
    <property type="match status" value="2"/>
</dbReference>
<feature type="coiled-coil region" evidence="4">
    <location>
        <begin position="38"/>
        <end position="65"/>
    </location>
</feature>
<keyword evidence="3" id="KW-0378">Hydrolase</keyword>
<accession>A0AAX2ZF63</accession>
<dbReference type="InterPro" id="IPR013783">
    <property type="entry name" value="Ig-like_fold"/>
</dbReference>
<dbReference type="GO" id="GO:0008235">
    <property type="term" value="F:metalloexopeptidase activity"/>
    <property type="evidence" value="ECO:0007669"/>
    <property type="project" value="InterPro"/>
</dbReference>
<evidence type="ECO:0000256" key="3">
    <source>
        <dbReference type="ARBA" id="ARBA00023049"/>
    </source>
</evidence>
<evidence type="ECO:0000259" key="6">
    <source>
        <dbReference type="PROSITE" id="PS50853"/>
    </source>
</evidence>
<dbReference type="InterPro" id="IPR003961">
    <property type="entry name" value="FN3_dom"/>
</dbReference>
<evidence type="ECO:0000256" key="1">
    <source>
        <dbReference type="ARBA" id="ARBA00004613"/>
    </source>
</evidence>
<dbReference type="InterPro" id="IPR036116">
    <property type="entry name" value="FN3_sf"/>
</dbReference>
<dbReference type="KEGG" id="tem:JW646_00065"/>
<name>A0AAX2ZF63_9FIRM</name>
<dbReference type="SUPFAM" id="SSF53187">
    <property type="entry name" value="Zn-dependent exopeptidases"/>
    <property type="match status" value="1"/>
</dbReference>